<evidence type="ECO:0000313" key="3">
    <source>
        <dbReference type="EMBL" id="CAD8353275.1"/>
    </source>
</evidence>
<feature type="transmembrane region" description="Helical" evidence="1">
    <location>
        <begin position="40"/>
        <end position="61"/>
    </location>
</feature>
<feature type="transmembrane region" description="Helical" evidence="1">
    <location>
        <begin position="151"/>
        <end position="169"/>
    </location>
</feature>
<organism evidence="3">
    <name type="scientific">Pyrodinium bahamense</name>
    <dbReference type="NCBI Taxonomy" id="73915"/>
    <lineage>
        <taxon>Eukaryota</taxon>
        <taxon>Sar</taxon>
        <taxon>Alveolata</taxon>
        <taxon>Dinophyceae</taxon>
        <taxon>Gonyaulacales</taxon>
        <taxon>Pyrocystaceae</taxon>
        <taxon>Pyrodinium</taxon>
    </lineage>
</organism>
<name>A0A7S0FDA7_9DINO</name>
<feature type="transmembrane region" description="Helical" evidence="1">
    <location>
        <begin position="106"/>
        <end position="130"/>
    </location>
</feature>
<accession>A0A7S0FDA7</accession>
<keyword evidence="1" id="KW-0472">Membrane</keyword>
<evidence type="ECO:0000256" key="2">
    <source>
        <dbReference type="SAM" id="SignalP"/>
    </source>
</evidence>
<feature type="signal peptide" evidence="2">
    <location>
        <begin position="1"/>
        <end position="20"/>
    </location>
</feature>
<keyword evidence="2" id="KW-0732">Signal</keyword>
<evidence type="ECO:0000256" key="1">
    <source>
        <dbReference type="SAM" id="Phobius"/>
    </source>
</evidence>
<gene>
    <name evidence="3" type="ORF">PBAH0796_LOCUS8642</name>
</gene>
<protein>
    <submittedName>
        <fullName evidence="3">Uncharacterized protein</fullName>
    </submittedName>
</protein>
<proteinExistence type="predicted"/>
<feature type="chain" id="PRO_5044500067" evidence="2">
    <location>
        <begin position="21"/>
        <end position="187"/>
    </location>
</feature>
<keyword evidence="1" id="KW-0812">Transmembrane</keyword>
<dbReference type="EMBL" id="HBEG01014166">
    <property type="protein sequence ID" value="CAD8353275.1"/>
    <property type="molecule type" value="Transcribed_RNA"/>
</dbReference>
<dbReference type="AlphaFoldDB" id="A0A7S0FDA7"/>
<keyword evidence="1" id="KW-1133">Transmembrane helix</keyword>
<sequence>MILTLALSVLFLTEIAFDLCFDWGALFLSDSGKRVAFDYYCTILSSPHIVLMNTLAIPFAYREGLLVLAAAHPASKSPFGKLLCAAAWSLKGCLGCWGWRPPQKVSVALTSFCIRMTALNVFCGLTYLVVCRRFYLPIFWAEEFRAALFDMWWIVLAFRLIILVTYRHHVGGCSIVIIHEMLAGRRD</sequence>
<reference evidence="3" key="1">
    <citation type="submission" date="2021-01" db="EMBL/GenBank/DDBJ databases">
        <authorList>
            <person name="Corre E."/>
            <person name="Pelletier E."/>
            <person name="Niang G."/>
            <person name="Scheremetjew M."/>
            <person name="Finn R."/>
            <person name="Kale V."/>
            <person name="Holt S."/>
            <person name="Cochrane G."/>
            <person name="Meng A."/>
            <person name="Brown T."/>
            <person name="Cohen L."/>
        </authorList>
    </citation>
    <scope>NUCLEOTIDE SEQUENCE</scope>
    <source>
        <strain evidence="3">Pbaha01</strain>
    </source>
</reference>